<keyword evidence="2" id="KW-0812">Transmembrane</keyword>
<sequence>MEEKLPRLRRSTGVLCRAVAVAVSIGALILYLIILNKYNKREDTAVSTAPGRDLYKYLPIGGLSLSLILNGFSLISLEVRAAQWISKRTRNAVDVFAAIEVAALGYVSFVYSLVTEWHGGIIGGEEKILQVVALTLLSLTGAAHLLFFCYDCAAHFFPPTLRRDEPESWLGQMRSYSSVAEKAKSQSQVSELSIDSSYHRAFDLRRSSSIQSSRSIDIEMVVKPLSVHRKSGRTGSLYKKSNSFVRPVRVPGSVEVPDYVPNGFVTVLGNNDSKDDETQPLSHTSTALGTPATGLPAEIPVHAHTRSFSCTSHSPVPIVRLSRSRSTSSPTSLSCQFPKSPLIAIPPANSSSLKRMATPPIAEHPAFQHDRDADIPDPERKPSPGFITTRWGVNTYQDRGTFVPSLQEQGNPFGDYPLAVSGSRAKKFIMP</sequence>
<dbReference type="AlphaFoldDB" id="A0A6A6W9W3"/>
<dbReference type="GeneID" id="54484885"/>
<accession>A0A6A6W9W3</accession>
<gene>
    <name evidence="3" type="ORF">EJ05DRAFT_475578</name>
</gene>
<feature type="region of interest" description="Disordered" evidence="1">
    <location>
        <begin position="366"/>
        <end position="390"/>
    </location>
</feature>
<feature type="transmembrane region" description="Helical" evidence="2">
    <location>
        <begin position="12"/>
        <end position="34"/>
    </location>
</feature>
<evidence type="ECO:0000313" key="4">
    <source>
        <dbReference type="Proteomes" id="UP000799437"/>
    </source>
</evidence>
<dbReference type="EMBL" id="ML996570">
    <property type="protein sequence ID" value="KAF2759355.1"/>
    <property type="molecule type" value="Genomic_DNA"/>
</dbReference>
<name>A0A6A6W9W3_9PEZI</name>
<feature type="region of interest" description="Disordered" evidence="1">
    <location>
        <begin position="271"/>
        <end position="293"/>
    </location>
</feature>
<dbReference type="Proteomes" id="UP000799437">
    <property type="component" value="Unassembled WGS sequence"/>
</dbReference>
<evidence type="ECO:0000256" key="2">
    <source>
        <dbReference type="SAM" id="Phobius"/>
    </source>
</evidence>
<keyword evidence="4" id="KW-1185">Reference proteome</keyword>
<dbReference type="RefSeq" id="XP_033601806.1">
    <property type="nucleotide sequence ID" value="XM_033743831.1"/>
</dbReference>
<evidence type="ECO:0000313" key="3">
    <source>
        <dbReference type="EMBL" id="KAF2759355.1"/>
    </source>
</evidence>
<organism evidence="3 4">
    <name type="scientific">Pseudovirgaria hyperparasitica</name>
    <dbReference type="NCBI Taxonomy" id="470096"/>
    <lineage>
        <taxon>Eukaryota</taxon>
        <taxon>Fungi</taxon>
        <taxon>Dikarya</taxon>
        <taxon>Ascomycota</taxon>
        <taxon>Pezizomycotina</taxon>
        <taxon>Dothideomycetes</taxon>
        <taxon>Dothideomycetes incertae sedis</taxon>
        <taxon>Acrospermales</taxon>
        <taxon>Acrospermaceae</taxon>
        <taxon>Pseudovirgaria</taxon>
    </lineage>
</organism>
<feature type="compositionally biased region" description="Basic and acidic residues" evidence="1">
    <location>
        <begin position="366"/>
        <end position="382"/>
    </location>
</feature>
<protein>
    <submittedName>
        <fullName evidence="3">Uncharacterized protein</fullName>
    </submittedName>
</protein>
<evidence type="ECO:0000256" key="1">
    <source>
        <dbReference type="SAM" id="MobiDB-lite"/>
    </source>
</evidence>
<feature type="transmembrane region" description="Helical" evidence="2">
    <location>
        <begin position="54"/>
        <end position="79"/>
    </location>
</feature>
<feature type="transmembrane region" description="Helical" evidence="2">
    <location>
        <begin position="91"/>
        <end position="111"/>
    </location>
</feature>
<feature type="compositionally biased region" description="Polar residues" evidence="1">
    <location>
        <begin position="279"/>
        <end position="288"/>
    </location>
</feature>
<keyword evidence="2" id="KW-0472">Membrane</keyword>
<proteinExistence type="predicted"/>
<feature type="transmembrane region" description="Helical" evidence="2">
    <location>
        <begin position="131"/>
        <end position="153"/>
    </location>
</feature>
<keyword evidence="2" id="KW-1133">Transmembrane helix</keyword>
<reference evidence="3" key="1">
    <citation type="journal article" date="2020" name="Stud. Mycol.">
        <title>101 Dothideomycetes genomes: a test case for predicting lifestyles and emergence of pathogens.</title>
        <authorList>
            <person name="Haridas S."/>
            <person name="Albert R."/>
            <person name="Binder M."/>
            <person name="Bloem J."/>
            <person name="Labutti K."/>
            <person name="Salamov A."/>
            <person name="Andreopoulos B."/>
            <person name="Baker S."/>
            <person name="Barry K."/>
            <person name="Bills G."/>
            <person name="Bluhm B."/>
            <person name="Cannon C."/>
            <person name="Castanera R."/>
            <person name="Culley D."/>
            <person name="Daum C."/>
            <person name="Ezra D."/>
            <person name="Gonzalez J."/>
            <person name="Henrissat B."/>
            <person name="Kuo A."/>
            <person name="Liang C."/>
            <person name="Lipzen A."/>
            <person name="Lutzoni F."/>
            <person name="Magnuson J."/>
            <person name="Mondo S."/>
            <person name="Nolan M."/>
            <person name="Ohm R."/>
            <person name="Pangilinan J."/>
            <person name="Park H.-J."/>
            <person name="Ramirez L."/>
            <person name="Alfaro M."/>
            <person name="Sun H."/>
            <person name="Tritt A."/>
            <person name="Yoshinaga Y."/>
            <person name="Zwiers L.-H."/>
            <person name="Turgeon B."/>
            <person name="Goodwin S."/>
            <person name="Spatafora J."/>
            <person name="Crous P."/>
            <person name="Grigoriev I."/>
        </authorList>
    </citation>
    <scope>NUCLEOTIDE SEQUENCE</scope>
    <source>
        <strain evidence="3">CBS 121739</strain>
    </source>
</reference>